<sequence>MIPGLDGMDWSPPRRLRTDEIPSTVNDFRLAARNAIKAAGFDGVEIHGANGYLLDQFMKDQVNDRTDKYGGSLENRCRFPLEIVEAMVNEIGVNKVGVRLSPNASYMEASESNPQALGVYMANAVNKFGILYLHVIEPRMIEINDKYETPHSLLPMRNAFKGTFIAAGGYNGDDGNKAIAVNYSDLVAFGRLFLANLDLPRRFQLNAPLNKYNRDTFYIPDPVLGYTDYPFLEDINSS</sequence>
<reference evidence="7 8" key="1">
    <citation type="journal article" date="2019" name="Genome Biol. Evol.">
        <title>Insights into the evolution of the New World diploid cottons (Gossypium, subgenus Houzingenia) based on genome sequencing.</title>
        <authorList>
            <person name="Grover C.E."/>
            <person name="Arick M.A. 2nd"/>
            <person name="Thrash A."/>
            <person name="Conover J.L."/>
            <person name="Sanders W.S."/>
            <person name="Peterson D.G."/>
            <person name="Frelichowski J.E."/>
            <person name="Scheffler J.A."/>
            <person name="Scheffler B.E."/>
            <person name="Wendel J.F."/>
        </authorList>
    </citation>
    <scope>NUCLEOTIDE SEQUENCE [LARGE SCALE GENOMIC DNA]</scope>
    <source>
        <strain evidence="7">5</strain>
        <tissue evidence="7">Leaf</tissue>
    </source>
</reference>
<evidence type="ECO:0000259" key="6">
    <source>
        <dbReference type="Pfam" id="PF00724"/>
    </source>
</evidence>
<keyword evidence="3" id="KW-0285">Flavoprotein</keyword>
<keyword evidence="8" id="KW-1185">Reference proteome</keyword>
<dbReference type="InterPro" id="IPR013785">
    <property type="entry name" value="Aldolase_TIM"/>
</dbReference>
<dbReference type="OrthoDB" id="1663137at2759"/>
<dbReference type="Proteomes" id="UP000593579">
    <property type="component" value="Unassembled WGS sequence"/>
</dbReference>
<keyword evidence="5" id="KW-0521">NADP</keyword>
<evidence type="ECO:0000256" key="2">
    <source>
        <dbReference type="ARBA" id="ARBA00005979"/>
    </source>
</evidence>
<dbReference type="GO" id="GO:0010181">
    <property type="term" value="F:FMN binding"/>
    <property type="evidence" value="ECO:0007669"/>
    <property type="project" value="InterPro"/>
</dbReference>
<dbReference type="SUPFAM" id="SSF51395">
    <property type="entry name" value="FMN-linked oxidoreductases"/>
    <property type="match status" value="1"/>
</dbReference>
<evidence type="ECO:0000256" key="3">
    <source>
        <dbReference type="ARBA" id="ARBA00022630"/>
    </source>
</evidence>
<dbReference type="Gene3D" id="3.20.20.70">
    <property type="entry name" value="Aldolase class I"/>
    <property type="match status" value="1"/>
</dbReference>
<accession>A0A7J9BD40</accession>
<proteinExistence type="inferred from homology"/>
<evidence type="ECO:0000256" key="5">
    <source>
        <dbReference type="ARBA" id="ARBA00022857"/>
    </source>
</evidence>
<dbReference type="AlphaFoldDB" id="A0A7J9BD40"/>
<comment type="caution">
    <text evidence="7">The sequence shown here is derived from an EMBL/GenBank/DDBJ whole genome shotgun (WGS) entry which is preliminary data.</text>
</comment>
<dbReference type="InterPro" id="IPR001155">
    <property type="entry name" value="OxRdtase_FMN_N"/>
</dbReference>
<dbReference type="InterPro" id="IPR045247">
    <property type="entry name" value="Oye-like"/>
</dbReference>
<evidence type="ECO:0000313" key="7">
    <source>
        <dbReference type="EMBL" id="MBA0734255.1"/>
    </source>
</evidence>
<name>A0A7J9BD40_GOSGO</name>
<dbReference type="Pfam" id="PF00724">
    <property type="entry name" value="Oxidored_FMN"/>
    <property type="match status" value="1"/>
</dbReference>
<dbReference type="PANTHER" id="PTHR22893">
    <property type="entry name" value="NADH OXIDOREDUCTASE-RELATED"/>
    <property type="match status" value="1"/>
</dbReference>
<dbReference type="GO" id="GO:0016491">
    <property type="term" value="F:oxidoreductase activity"/>
    <property type="evidence" value="ECO:0007669"/>
    <property type="project" value="InterPro"/>
</dbReference>
<organism evidence="7 8">
    <name type="scientific">Gossypium gossypioides</name>
    <name type="common">Mexican cotton</name>
    <name type="synonym">Selera gossypioides</name>
    <dbReference type="NCBI Taxonomy" id="34282"/>
    <lineage>
        <taxon>Eukaryota</taxon>
        <taxon>Viridiplantae</taxon>
        <taxon>Streptophyta</taxon>
        <taxon>Embryophyta</taxon>
        <taxon>Tracheophyta</taxon>
        <taxon>Spermatophyta</taxon>
        <taxon>Magnoliopsida</taxon>
        <taxon>eudicotyledons</taxon>
        <taxon>Gunneridae</taxon>
        <taxon>Pentapetalae</taxon>
        <taxon>rosids</taxon>
        <taxon>malvids</taxon>
        <taxon>Malvales</taxon>
        <taxon>Malvaceae</taxon>
        <taxon>Malvoideae</taxon>
        <taxon>Gossypium</taxon>
    </lineage>
</organism>
<protein>
    <recommendedName>
        <fullName evidence="6">NADH:flavin oxidoreductase/NADH oxidase N-terminal domain-containing protein</fullName>
    </recommendedName>
</protein>
<dbReference type="PANTHER" id="PTHR22893:SF114">
    <property type="entry name" value="12-OXOPHYTODIENOATE REDUCTASE 2"/>
    <property type="match status" value="1"/>
</dbReference>
<comment type="similarity">
    <text evidence="2">Belongs to the NADH:flavin oxidoreductase/NADH oxidase family.</text>
</comment>
<gene>
    <name evidence="7" type="ORF">Gogos_018190</name>
</gene>
<evidence type="ECO:0000313" key="8">
    <source>
        <dbReference type="Proteomes" id="UP000593579"/>
    </source>
</evidence>
<evidence type="ECO:0000256" key="4">
    <source>
        <dbReference type="ARBA" id="ARBA00022643"/>
    </source>
</evidence>
<keyword evidence="4" id="KW-0288">FMN</keyword>
<feature type="domain" description="NADH:flavin oxidoreductase/NADH oxidase N-terminal" evidence="6">
    <location>
        <begin position="14"/>
        <end position="209"/>
    </location>
</feature>
<evidence type="ECO:0000256" key="1">
    <source>
        <dbReference type="ARBA" id="ARBA00001917"/>
    </source>
</evidence>
<dbReference type="EMBL" id="JABEZY010000002">
    <property type="protein sequence ID" value="MBA0734255.1"/>
    <property type="molecule type" value="Genomic_DNA"/>
</dbReference>
<comment type="cofactor">
    <cofactor evidence="1">
        <name>FMN</name>
        <dbReference type="ChEBI" id="CHEBI:58210"/>
    </cofactor>
</comment>